<dbReference type="Proteomes" id="UP000004550">
    <property type="component" value="Chromosome"/>
</dbReference>
<feature type="transmembrane region" description="Helical" evidence="1">
    <location>
        <begin position="6"/>
        <end position="28"/>
    </location>
</feature>
<protein>
    <submittedName>
        <fullName evidence="2">Uncharacterized protein</fullName>
    </submittedName>
</protein>
<dbReference type="AlphaFoldDB" id="A0A1L5BT10"/>
<evidence type="ECO:0000313" key="3">
    <source>
        <dbReference type="Proteomes" id="UP000004550"/>
    </source>
</evidence>
<feature type="transmembrane region" description="Helical" evidence="1">
    <location>
        <begin position="40"/>
        <end position="59"/>
    </location>
</feature>
<keyword evidence="1" id="KW-1133">Transmembrane helix</keyword>
<dbReference type="EMBL" id="CP013070">
    <property type="protein sequence ID" value="APL95983.1"/>
    <property type="molecule type" value="Genomic_DNA"/>
</dbReference>
<keyword evidence="1" id="KW-0812">Transmembrane</keyword>
<proteinExistence type="predicted"/>
<accession>A0A1L5BT10</accession>
<dbReference type="KEGG" id="sinb:SIDU_16505"/>
<reference evidence="2 3" key="1">
    <citation type="journal article" date="2012" name="J. Bacteriol.">
        <title>Genome sequence of Sphingobium indicum B90A, a hexachlorocyclohexane-degrading bacterium.</title>
        <authorList>
            <person name="Anand S."/>
            <person name="Sangwan N."/>
            <person name="Lata P."/>
            <person name="Kaur J."/>
            <person name="Dua A."/>
            <person name="Singh A.K."/>
            <person name="Verma M."/>
            <person name="Kaur J."/>
            <person name="Khurana J.P."/>
            <person name="Khurana P."/>
            <person name="Mathur S."/>
            <person name="Lal R."/>
        </authorList>
    </citation>
    <scope>NUCLEOTIDE SEQUENCE [LARGE SCALE GENOMIC DNA]</scope>
    <source>
        <strain evidence="3">DSM 16412 / CCM 7286 / MTCC 6364 / B90A</strain>
    </source>
</reference>
<name>A0A1L5BT10_SPHIB</name>
<gene>
    <name evidence="2" type="ORF">SIDU_16505</name>
</gene>
<evidence type="ECO:0000313" key="2">
    <source>
        <dbReference type="EMBL" id="APL95983.1"/>
    </source>
</evidence>
<keyword evidence="1" id="KW-0472">Membrane</keyword>
<organism evidence="2 3">
    <name type="scientific">Sphingobium indicum (strain DSM 16412 / CCM 7286 / MTCC 6364 / B90A)</name>
    <dbReference type="NCBI Taxonomy" id="861109"/>
    <lineage>
        <taxon>Bacteria</taxon>
        <taxon>Pseudomonadati</taxon>
        <taxon>Pseudomonadota</taxon>
        <taxon>Alphaproteobacteria</taxon>
        <taxon>Sphingomonadales</taxon>
        <taxon>Sphingomonadaceae</taxon>
        <taxon>Sphingobium</taxon>
    </lineage>
</organism>
<evidence type="ECO:0000256" key="1">
    <source>
        <dbReference type="SAM" id="Phobius"/>
    </source>
</evidence>
<sequence length="74" mass="7528">MGSGMAALGAWIFATALFSIPMIARYRLGRAEADAIYKPSRVLLGLAVGVAVLATAGAMDAADKAARSGQVVAF</sequence>